<evidence type="ECO:0000256" key="1">
    <source>
        <dbReference type="SAM" id="MobiDB-lite"/>
    </source>
</evidence>
<accession>W0FPM7</accession>
<dbReference type="EMBL" id="KC246812">
    <property type="protein sequence ID" value="AHF24950.1"/>
    <property type="molecule type" value="Genomic_DNA"/>
</dbReference>
<evidence type="ECO:0000313" key="3">
    <source>
        <dbReference type="EMBL" id="AHF24950.1"/>
    </source>
</evidence>
<protein>
    <submittedName>
        <fullName evidence="3">Sugar ABC transporter substrate-binding protein</fullName>
    </submittedName>
</protein>
<reference evidence="3" key="1">
    <citation type="journal article" date="2013" name="PLoS ONE">
        <title>Metagenomic insights into the carbohydrate-active enzymes carried by the microorganisms adhering to solid digesta in the rumen of cows.</title>
        <authorList>
            <person name="Wang L."/>
            <person name="Hatem A."/>
            <person name="Catalyurek U.V."/>
            <person name="Morrison M."/>
            <person name="Yu Z."/>
        </authorList>
    </citation>
    <scope>NUCLEOTIDE SEQUENCE</scope>
</reference>
<feature type="signal peptide" evidence="2">
    <location>
        <begin position="1"/>
        <end position="23"/>
    </location>
</feature>
<evidence type="ECO:0000256" key="2">
    <source>
        <dbReference type="SAM" id="SignalP"/>
    </source>
</evidence>
<dbReference type="SUPFAM" id="SSF53850">
    <property type="entry name" value="Periplasmic binding protein-like II"/>
    <property type="match status" value="1"/>
</dbReference>
<dbReference type="Gene3D" id="3.40.190.10">
    <property type="entry name" value="Periplasmic binding protein-like II"/>
    <property type="match status" value="1"/>
</dbReference>
<name>W0FPM7_9BACT</name>
<proteinExistence type="predicted"/>
<feature type="region of interest" description="Disordered" evidence="1">
    <location>
        <begin position="446"/>
        <end position="478"/>
    </location>
</feature>
<dbReference type="AlphaFoldDB" id="W0FPM7"/>
<organism evidence="3">
    <name type="scientific">uncultured bacterium Contig1477</name>
    <dbReference type="NCBI Taxonomy" id="1393434"/>
    <lineage>
        <taxon>Bacteria</taxon>
        <taxon>environmental samples</taxon>
    </lineage>
</organism>
<keyword evidence="2" id="KW-0732">Signal</keyword>
<feature type="chain" id="PRO_5004788878" evidence="2">
    <location>
        <begin position="24"/>
        <end position="478"/>
    </location>
</feature>
<sequence>MKKIMALVLAALMLLGCCSIAAAEDVPEGYPAIIEGLDFGGADVYFYDWWSDDTRADDPSEDQQLQYDYQDWLMETYNVKVHLLALSDWAGNPAELANIVANKDNSKLCVLGISSGFAGAPLANGLYMPWTYGLDLGVFNDATVEFMTKDGVCYGVTMGSAVEPRQGVFFNKRILEEANINWEELYDLQKSGEWTWDKMEEYMDKVQRDTDNDGELDVWALTGNGDDVTVGLVVSNEADFYKYNDEGKLVPAIDSDEMKEALERRIAWGEKYMRPNEAWDDYQRFWPEGNVAFMIGQSYEGFNGNSTINQVADEWGFVALPKGPRAERYTSAADNNVFGIPNVYDEETSLKLQQLFTLWAMPTPGTDEDAWATNYYALTDDRAIEETYAMLRQGENATIMKFNLIGDRNSSITEITWNLGGGTPAEIIEAALPAFQGRCDVFNGDKTQEEVDAEKAARDAEAAAAAEEAAAEEAPAEE</sequence>
<feature type="compositionally biased region" description="Basic and acidic residues" evidence="1">
    <location>
        <begin position="446"/>
        <end position="461"/>
    </location>
</feature>
<feature type="compositionally biased region" description="Acidic residues" evidence="1">
    <location>
        <begin position="469"/>
        <end position="478"/>
    </location>
</feature>
<dbReference type="PROSITE" id="PS51257">
    <property type="entry name" value="PROKAR_LIPOPROTEIN"/>
    <property type="match status" value="1"/>
</dbReference>